<evidence type="ECO:0000256" key="3">
    <source>
        <dbReference type="ARBA" id="ARBA00022771"/>
    </source>
</evidence>
<sequence length="337" mass="37962">MYPCLYCNKYFNSENGIRNHIETIHSARNIKFTTVKLFQSSDNNPPTNLNQNIKTLHTNVTSVTSELGPQLFQTPTNLKPQPATKGTKPKTATTYPCSLCTKVFPTSAQLFQHKEDKHKITSFECTSCSQFFKALKDLEQHKASKHGDTKQDKAKSKSACLLCSQVFKDAVDLEKHKATMHCSIPSTNPSVLAHQLIQLASSQLIRNDTKPKNVCILCSQSFQEPEHLEQHSIAKHGVSSIVLNNVHQNQLHKARSLSSLNNIGFCQNVVTAPAQTNIIRCIYCPKKCKTLLQLDQHNNDVHKNKNYFPCHFCAKPFDADLKRTGHLKQVHNFAVQQ</sequence>
<evidence type="ECO:0000256" key="5">
    <source>
        <dbReference type="PROSITE-ProRule" id="PRU00042"/>
    </source>
</evidence>
<keyword evidence="8" id="KW-1185">Reference proteome</keyword>
<dbReference type="InterPro" id="IPR013087">
    <property type="entry name" value="Znf_C2H2_type"/>
</dbReference>
<keyword evidence="3 5" id="KW-0863">Zinc-finger</keyword>
<dbReference type="Proteomes" id="UP001153712">
    <property type="component" value="Chromosome 2"/>
</dbReference>
<dbReference type="PROSITE" id="PS00028">
    <property type="entry name" value="ZINC_FINGER_C2H2_1"/>
    <property type="match status" value="7"/>
</dbReference>
<dbReference type="PANTHER" id="PTHR24379">
    <property type="entry name" value="KRAB AND ZINC FINGER DOMAIN-CONTAINING"/>
    <property type="match status" value="1"/>
</dbReference>
<dbReference type="AlphaFoldDB" id="A0A9N9TMU2"/>
<evidence type="ECO:0000256" key="2">
    <source>
        <dbReference type="ARBA" id="ARBA00022737"/>
    </source>
</evidence>
<dbReference type="SUPFAM" id="SSF57667">
    <property type="entry name" value="beta-beta-alpha zinc fingers"/>
    <property type="match status" value="2"/>
</dbReference>
<evidence type="ECO:0000313" key="7">
    <source>
        <dbReference type="EMBL" id="CAG9858353.1"/>
    </source>
</evidence>
<dbReference type="PANTHER" id="PTHR24379:SF121">
    <property type="entry name" value="C2H2-TYPE DOMAIN-CONTAINING PROTEIN"/>
    <property type="match status" value="1"/>
</dbReference>
<gene>
    <name evidence="7" type="ORF">PHYEVI_LOCUS4742</name>
</gene>
<accession>A0A9N9TMU2</accession>
<feature type="domain" description="C2H2-type" evidence="6">
    <location>
        <begin position="123"/>
        <end position="151"/>
    </location>
</feature>
<keyword evidence="1" id="KW-0479">Metal-binding</keyword>
<proteinExistence type="predicted"/>
<reference evidence="7" key="1">
    <citation type="submission" date="2022-01" db="EMBL/GenBank/DDBJ databases">
        <authorList>
            <person name="King R."/>
        </authorList>
    </citation>
    <scope>NUCLEOTIDE SEQUENCE</scope>
</reference>
<dbReference type="SMART" id="SM00355">
    <property type="entry name" value="ZnF_C2H2"/>
    <property type="match status" value="7"/>
</dbReference>
<feature type="domain" description="C2H2-type" evidence="6">
    <location>
        <begin position="2"/>
        <end position="30"/>
    </location>
</feature>
<name>A0A9N9TMU2_PHYSR</name>
<dbReference type="Gene3D" id="3.30.160.60">
    <property type="entry name" value="Classic Zinc Finger"/>
    <property type="match status" value="3"/>
</dbReference>
<evidence type="ECO:0000259" key="6">
    <source>
        <dbReference type="PROSITE" id="PS50157"/>
    </source>
</evidence>
<dbReference type="PROSITE" id="PS50157">
    <property type="entry name" value="ZINC_FINGER_C2H2_2"/>
    <property type="match status" value="3"/>
</dbReference>
<keyword evidence="2" id="KW-0677">Repeat</keyword>
<dbReference type="Pfam" id="PF00096">
    <property type="entry name" value="zf-C2H2"/>
    <property type="match status" value="1"/>
</dbReference>
<evidence type="ECO:0000256" key="1">
    <source>
        <dbReference type="ARBA" id="ARBA00022723"/>
    </source>
</evidence>
<feature type="domain" description="C2H2-type" evidence="6">
    <location>
        <begin position="95"/>
        <end position="118"/>
    </location>
</feature>
<dbReference type="GO" id="GO:0008270">
    <property type="term" value="F:zinc ion binding"/>
    <property type="evidence" value="ECO:0007669"/>
    <property type="project" value="UniProtKB-KW"/>
</dbReference>
<dbReference type="InterPro" id="IPR036236">
    <property type="entry name" value="Znf_C2H2_sf"/>
</dbReference>
<evidence type="ECO:0000256" key="4">
    <source>
        <dbReference type="ARBA" id="ARBA00022833"/>
    </source>
</evidence>
<evidence type="ECO:0000313" key="8">
    <source>
        <dbReference type="Proteomes" id="UP001153712"/>
    </source>
</evidence>
<organism evidence="7 8">
    <name type="scientific">Phyllotreta striolata</name>
    <name type="common">Striped flea beetle</name>
    <name type="synonym">Crioceris striolata</name>
    <dbReference type="NCBI Taxonomy" id="444603"/>
    <lineage>
        <taxon>Eukaryota</taxon>
        <taxon>Metazoa</taxon>
        <taxon>Ecdysozoa</taxon>
        <taxon>Arthropoda</taxon>
        <taxon>Hexapoda</taxon>
        <taxon>Insecta</taxon>
        <taxon>Pterygota</taxon>
        <taxon>Neoptera</taxon>
        <taxon>Endopterygota</taxon>
        <taxon>Coleoptera</taxon>
        <taxon>Polyphaga</taxon>
        <taxon>Cucujiformia</taxon>
        <taxon>Chrysomeloidea</taxon>
        <taxon>Chrysomelidae</taxon>
        <taxon>Galerucinae</taxon>
        <taxon>Alticini</taxon>
        <taxon>Phyllotreta</taxon>
    </lineage>
</organism>
<protein>
    <recommendedName>
        <fullName evidence="6">C2H2-type domain-containing protein</fullName>
    </recommendedName>
</protein>
<keyword evidence="4" id="KW-0862">Zinc</keyword>
<dbReference type="EMBL" id="OU900095">
    <property type="protein sequence ID" value="CAG9858353.1"/>
    <property type="molecule type" value="Genomic_DNA"/>
</dbReference>
<dbReference type="OrthoDB" id="654211at2759"/>